<gene>
    <name evidence="1" type="ORF">GCM10009827_052060</name>
</gene>
<protein>
    <recommendedName>
        <fullName evidence="3">HEAT repeat protein</fullName>
    </recommendedName>
</protein>
<dbReference type="SUPFAM" id="SSF48371">
    <property type="entry name" value="ARM repeat"/>
    <property type="match status" value="1"/>
</dbReference>
<name>A0ABP4LNS1_9ACTN</name>
<accession>A0ABP4LNS1</accession>
<evidence type="ECO:0000313" key="2">
    <source>
        <dbReference type="Proteomes" id="UP001501470"/>
    </source>
</evidence>
<organism evidence="1 2">
    <name type="scientific">Dactylosporangium maewongense</name>
    <dbReference type="NCBI Taxonomy" id="634393"/>
    <lineage>
        <taxon>Bacteria</taxon>
        <taxon>Bacillati</taxon>
        <taxon>Actinomycetota</taxon>
        <taxon>Actinomycetes</taxon>
        <taxon>Micromonosporales</taxon>
        <taxon>Micromonosporaceae</taxon>
        <taxon>Dactylosporangium</taxon>
    </lineage>
</organism>
<dbReference type="EMBL" id="BAAAQD010000010">
    <property type="protein sequence ID" value="GAA1528420.1"/>
    <property type="molecule type" value="Genomic_DNA"/>
</dbReference>
<comment type="caution">
    <text evidence="1">The sequence shown here is derived from an EMBL/GenBank/DDBJ whole genome shotgun (WGS) entry which is preliminary data.</text>
</comment>
<dbReference type="SMART" id="SM00567">
    <property type="entry name" value="EZ_HEAT"/>
    <property type="match status" value="3"/>
</dbReference>
<dbReference type="Pfam" id="PF13646">
    <property type="entry name" value="HEAT_2"/>
    <property type="match status" value="1"/>
</dbReference>
<dbReference type="InterPro" id="IPR004155">
    <property type="entry name" value="PBS_lyase_HEAT"/>
</dbReference>
<dbReference type="Proteomes" id="UP001501470">
    <property type="component" value="Unassembled WGS sequence"/>
</dbReference>
<dbReference type="InterPro" id="IPR011989">
    <property type="entry name" value="ARM-like"/>
</dbReference>
<dbReference type="Gene3D" id="1.25.10.10">
    <property type="entry name" value="Leucine-rich Repeat Variant"/>
    <property type="match status" value="2"/>
</dbReference>
<dbReference type="InterPro" id="IPR016024">
    <property type="entry name" value="ARM-type_fold"/>
</dbReference>
<proteinExistence type="predicted"/>
<sequence length="763" mass="78805">MMTGMTPDVRESMTALLALPSPTPDDVDWAGFEHFYGRADDVPALLRGLLDPDPETAERSLATLGNRVCHQGGSSAPAALAVPFLIRAAAGPGVHGREGLLLLAAQAVRSDRSGQALRSDLLRVADDGDSFGGPSPEAARAAVLAGVPSLLPLLDDAGPGSRSAAAFALATVSPVGSPEVAAALRGRLAVEADPVVRICLVLAVAQLALDHGDAAEVVAWAGDLFGGEVHPLDVRFAAGLAWLCATPAAPPEPLLRLLLAGAGAAEAWMRRVPWVSQQLDHGMGAWLVALLGDMHEFPLRPDPVGRPAAEGREAAGRFTAALTTHEDPAVVVSACEAAARQVRMWRDETGAMLELLAECLHHPSRAVRSAAGSRLARCGAVPDRVADRVATVLDHDDDPELRGWAALTLAHRGDARAVAPLIDLLTAGTCALPEGWIWMDRTPQRLLDLMRPHAAALLPAVVHRLTAGDTDGWRHVRQDLVAGLSSWREDAAGAAEALARLLGDAEFDRTAGHASGHKAVATALGRIGPAAGVAVPALDRLAAGVAVPALDRLAAGVVVPALDRLAAGVVVLALDRLADGTAPDSLGTLLWARWRITGEETSATAAALARLAAVPLADVTALSLLADMGPAAAGHEAVIRGRLTDSFEWARAEAANALWRCTADASGALPVLTELVDGVPWAPLFGAGHGTVVGCLADIGPAAAPAVPAMVAFLDRDRRPGTDGPRHDPVSWDQHAVATVRSAVHQIRGGPAPREVLAAADGG</sequence>
<keyword evidence="2" id="KW-1185">Reference proteome</keyword>
<evidence type="ECO:0008006" key="3">
    <source>
        <dbReference type="Google" id="ProtNLM"/>
    </source>
</evidence>
<reference evidence="2" key="1">
    <citation type="journal article" date="2019" name="Int. J. Syst. Evol. Microbiol.">
        <title>The Global Catalogue of Microorganisms (GCM) 10K type strain sequencing project: providing services to taxonomists for standard genome sequencing and annotation.</title>
        <authorList>
            <consortium name="The Broad Institute Genomics Platform"/>
            <consortium name="The Broad Institute Genome Sequencing Center for Infectious Disease"/>
            <person name="Wu L."/>
            <person name="Ma J."/>
        </authorList>
    </citation>
    <scope>NUCLEOTIDE SEQUENCE [LARGE SCALE GENOMIC DNA]</scope>
    <source>
        <strain evidence="2">JCM 15933</strain>
    </source>
</reference>
<evidence type="ECO:0000313" key="1">
    <source>
        <dbReference type="EMBL" id="GAA1528420.1"/>
    </source>
</evidence>